<feature type="region of interest" description="Disordered" evidence="1">
    <location>
        <begin position="20"/>
        <end position="46"/>
    </location>
</feature>
<dbReference type="Proteomes" id="UP001589575">
    <property type="component" value="Unassembled WGS sequence"/>
</dbReference>
<evidence type="ECO:0000313" key="3">
    <source>
        <dbReference type="Proteomes" id="UP001589575"/>
    </source>
</evidence>
<keyword evidence="3" id="KW-1185">Reference proteome</keyword>
<organism evidence="2 3">
    <name type="scientific">Citricoccus parietis</name>
    <dbReference type="NCBI Taxonomy" id="592307"/>
    <lineage>
        <taxon>Bacteria</taxon>
        <taxon>Bacillati</taxon>
        <taxon>Actinomycetota</taxon>
        <taxon>Actinomycetes</taxon>
        <taxon>Micrococcales</taxon>
        <taxon>Micrococcaceae</taxon>
        <taxon>Citricoccus</taxon>
    </lineage>
</organism>
<evidence type="ECO:0000313" key="2">
    <source>
        <dbReference type="EMBL" id="MFB9075539.1"/>
    </source>
</evidence>
<reference evidence="2 3" key="1">
    <citation type="submission" date="2024-09" db="EMBL/GenBank/DDBJ databases">
        <authorList>
            <person name="Sun Q."/>
            <person name="Mori K."/>
        </authorList>
    </citation>
    <scope>NUCLEOTIDE SEQUENCE [LARGE SCALE GENOMIC DNA]</scope>
    <source>
        <strain evidence="2 3">CCM 7609</strain>
    </source>
</reference>
<name>A0ABV5G9A0_9MICC</name>
<feature type="region of interest" description="Disordered" evidence="1">
    <location>
        <begin position="66"/>
        <end position="89"/>
    </location>
</feature>
<dbReference type="EMBL" id="JBHMFI010000023">
    <property type="protein sequence ID" value="MFB9075539.1"/>
    <property type="molecule type" value="Genomic_DNA"/>
</dbReference>
<feature type="compositionally biased region" description="Low complexity" evidence="1">
    <location>
        <begin position="73"/>
        <end position="89"/>
    </location>
</feature>
<evidence type="ECO:0000256" key="1">
    <source>
        <dbReference type="SAM" id="MobiDB-lite"/>
    </source>
</evidence>
<comment type="caution">
    <text evidence="2">The sequence shown here is derived from an EMBL/GenBank/DDBJ whole genome shotgun (WGS) entry which is preliminary data.</text>
</comment>
<feature type="compositionally biased region" description="Low complexity" evidence="1">
    <location>
        <begin position="28"/>
        <end position="46"/>
    </location>
</feature>
<protein>
    <submittedName>
        <fullName evidence="2">Uncharacterized protein</fullName>
    </submittedName>
</protein>
<accession>A0ABV5G9A0</accession>
<proteinExistence type="predicted"/>
<gene>
    <name evidence="2" type="ORF">ACFFX0_32005</name>
</gene>
<sequence>MQTWGSSFFRCRREVRPHSLILGQSQRSSSVSAGSGDSAGAGCSSCPSAGCWSIRSSSACCIQAETVSSGTRAPPAAKEPAKTTASPAA</sequence>